<evidence type="ECO:0000256" key="3">
    <source>
        <dbReference type="ARBA" id="ARBA00023002"/>
    </source>
</evidence>
<dbReference type="Gene3D" id="3.90.180.10">
    <property type="entry name" value="Medium-chain alcohol dehydrogenases, catalytic domain"/>
    <property type="match status" value="1"/>
</dbReference>
<evidence type="ECO:0000259" key="4">
    <source>
        <dbReference type="SMART" id="SM00829"/>
    </source>
</evidence>
<dbReference type="CDD" id="cd08249">
    <property type="entry name" value="enoyl_reductase_like"/>
    <property type="match status" value="1"/>
</dbReference>
<dbReference type="InterPro" id="IPR011032">
    <property type="entry name" value="GroES-like_sf"/>
</dbReference>
<evidence type="ECO:0000256" key="1">
    <source>
        <dbReference type="ARBA" id="ARBA00008072"/>
    </source>
</evidence>
<dbReference type="InterPro" id="IPR047122">
    <property type="entry name" value="Trans-enoyl_RdTase-like"/>
</dbReference>
<dbReference type="AlphaFoldDB" id="A0A6A6QH18"/>
<dbReference type="SUPFAM" id="SSF50129">
    <property type="entry name" value="GroES-like"/>
    <property type="match status" value="1"/>
</dbReference>
<dbReference type="Pfam" id="PF08240">
    <property type="entry name" value="ADH_N"/>
    <property type="match status" value="1"/>
</dbReference>
<dbReference type="PANTHER" id="PTHR45348:SF2">
    <property type="entry name" value="ZINC-TYPE ALCOHOL DEHYDROGENASE-LIKE PROTEIN C2E1P3.01"/>
    <property type="match status" value="1"/>
</dbReference>
<dbReference type="InterPro" id="IPR020843">
    <property type="entry name" value="ER"/>
</dbReference>
<dbReference type="Pfam" id="PF00107">
    <property type="entry name" value="ADH_zinc_N"/>
    <property type="match status" value="1"/>
</dbReference>
<dbReference type="EMBL" id="MU004195">
    <property type="protein sequence ID" value="KAF2491522.1"/>
    <property type="molecule type" value="Genomic_DNA"/>
</dbReference>
<proteinExistence type="inferred from homology"/>
<reference evidence="5" key="1">
    <citation type="journal article" date="2020" name="Stud. Mycol.">
        <title>101 Dothideomycetes genomes: a test case for predicting lifestyles and emergence of pathogens.</title>
        <authorList>
            <person name="Haridas S."/>
            <person name="Albert R."/>
            <person name="Binder M."/>
            <person name="Bloem J."/>
            <person name="Labutti K."/>
            <person name="Salamov A."/>
            <person name="Andreopoulos B."/>
            <person name="Baker S."/>
            <person name="Barry K."/>
            <person name="Bills G."/>
            <person name="Bluhm B."/>
            <person name="Cannon C."/>
            <person name="Castanera R."/>
            <person name="Culley D."/>
            <person name="Daum C."/>
            <person name="Ezra D."/>
            <person name="Gonzalez J."/>
            <person name="Henrissat B."/>
            <person name="Kuo A."/>
            <person name="Liang C."/>
            <person name="Lipzen A."/>
            <person name="Lutzoni F."/>
            <person name="Magnuson J."/>
            <person name="Mondo S."/>
            <person name="Nolan M."/>
            <person name="Ohm R."/>
            <person name="Pangilinan J."/>
            <person name="Park H.-J."/>
            <person name="Ramirez L."/>
            <person name="Alfaro M."/>
            <person name="Sun H."/>
            <person name="Tritt A."/>
            <person name="Yoshinaga Y."/>
            <person name="Zwiers L.-H."/>
            <person name="Turgeon B."/>
            <person name="Goodwin S."/>
            <person name="Spatafora J."/>
            <person name="Crous P."/>
            <person name="Grigoriev I."/>
        </authorList>
    </citation>
    <scope>NUCLEOTIDE SEQUENCE</scope>
    <source>
        <strain evidence="5">CBS 269.34</strain>
    </source>
</reference>
<name>A0A6A6QH18_9PEZI</name>
<dbReference type="Proteomes" id="UP000799750">
    <property type="component" value="Unassembled WGS sequence"/>
</dbReference>
<keyword evidence="6" id="KW-1185">Reference proteome</keyword>
<evidence type="ECO:0000313" key="5">
    <source>
        <dbReference type="EMBL" id="KAF2491522.1"/>
    </source>
</evidence>
<dbReference type="GO" id="GO:0016651">
    <property type="term" value="F:oxidoreductase activity, acting on NAD(P)H"/>
    <property type="evidence" value="ECO:0007669"/>
    <property type="project" value="InterPro"/>
</dbReference>
<dbReference type="PANTHER" id="PTHR45348">
    <property type="entry name" value="HYPOTHETICAL OXIDOREDUCTASE (EUROFUNG)"/>
    <property type="match status" value="1"/>
</dbReference>
<evidence type="ECO:0000313" key="6">
    <source>
        <dbReference type="Proteomes" id="UP000799750"/>
    </source>
</evidence>
<dbReference type="SMART" id="SM00829">
    <property type="entry name" value="PKS_ER"/>
    <property type="match status" value="1"/>
</dbReference>
<organism evidence="5 6">
    <name type="scientific">Lophium mytilinum</name>
    <dbReference type="NCBI Taxonomy" id="390894"/>
    <lineage>
        <taxon>Eukaryota</taxon>
        <taxon>Fungi</taxon>
        <taxon>Dikarya</taxon>
        <taxon>Ascomycota</taxon>
        <taxon>Pezizomycotina</taxon>
        <taxon>Dothideomycetes</taxon>
        <taxon>Pleosporomycetidae</taxon>
        <taxon>Mytilinidiales</taxon>
        <taxon>Mytilinidiaceae</taxon>
        <taxon>Lophium</taxon>
    </lineage>
</organism>
<comment type="similarity">
    <text evidence="1">Belongs to the zinc-containing alcohol dehydrogenase family.</text>
</comment>
<accession>A0A6A6QH18</accession>
<dbReference type="OrthoDB" id="10257049at2759"/>
<evidence type="ECO:0000256" key="2">
    <source>
        <dbReference type="ARBA" id="ARBA00011245"/>
    </source>
</evidence>
<dbReference type="Gene3D" id="3.40.50.720">
    <property type="entry name" value="NAD(P)-binding Rossmann-like Domain"/>
    <property type="match status" value="1"/>
</dbReference>
<keyword evidence="3" id="KW-0560">Oxidoreductase</keyword>
<dbReference type="SUPFAM" id="SSF51735">
    <property type="entry name" value="NAD(P)-binding Rossmann-fold domains"/>
    <property type="match status" value="1"/>
</dbReference>
<dbReference type="InterPro" id="IPR013154">
    <property type="entry name" value="ADH-like_N"/>
</dbReference>
<gene>
    <name evidence="5" type="ORF">BU16DRAFT_574586</name>
</gene>
<dbReference type="InterPro" id="IPR013149">
    <property type="entry name" value="ADH-like_C"/>
</dbReference>
<sequence length="351" mass="37073">MASYTEGQHLAAMLLSKGGPLTLCHRPTPTPGPNELLIAVHAVAFNPVDGYQRNFGLFISSYPAILGSDVAGVVLSAGSAVAASAPPPGTRVTAFAAAFFEQGNPDYGALQTRVIVPVENVAPIPDAVSFQDAAMLPMAVSTAWAGWYTIGLPRDTKYTAADKKGVLVWGGAGSVGSVAVQIAARLFGFVVYATASEKNHAYVKSLGASRVFDYKNAGVVEEIVKAAKEDGLSIDVAYHATPQNFKETLDVVKTLKFVETGKVAMAAPMDENSPKVEGVEAKFVLNPEGLEARKEQFRFVYNDWLKEKLVSGDLVPSPKARVVEGGLGSANKALDELMKGGISSEKLLVET</sequence>
<feature type="domain" description="Enoyl reductase (ER)" evidence="4">
    <location>
        <begin position="18"/>
        <end position="349"/>
    </location>
</feature>
<dbReference type="InterPro" id="IPR036291">
    <property type="entry name" value="NAD(P)-bd_dom_sf"/>
</dbReference>
<protein>
    <submittedName>
        <fullName evidence="5">Zinc-binding oxidoreductase-like protein CipB</fullName>
    </submittedName>
</protein>
<comment type="subunit">
    <text evidence="2">Monomer.</text>
</comment>